<dbReference type="InterPro" id="IPR012373">
    <property type="entry name" value="Ferrdict_sens_TM"/>
</dbReference>
<evidence type="ECO:0000259" key="2">
    <source>
        <dbReference type="Pfam" id="PF16220"/>
    </source>
</evidence>
<gene>
    <name evidence="3" type="ORF">SAMN05421547_1302</name>
</gene>
<dbReference type="GO" id="GO:0016989">
    <property type="term" value="F:sigma factor antagonist activity"/>
    <property type="evidence" value="ECO:0007669"/>
    <property type="project" value="TreeGrafter"/>
</dbReference>
<dbReference type="Proteomes" id="UP000183417">
    <property type="component" value="Unassembled WGS sequence"/>
</dbReference>
<reference evidence="3 4" key="1">
    <citation type="submission" date="2016-10" db="EMBL/GenBank/DDBJ databases">
        <authorList>
            <person name="de Groot N.N."/>
        </authorList>
    </citation>
    <scope>NUCLEOTIDE SEQUENCE [LARGE SCALE GENOMIC DNA]</scope>
    <source>
        <strain evidence="3 4">LMG 24775</strain>
    </source>
</reference>
<proteinExistence type="predicted"/>
<evidence type="ECO:0000313" key="4">
    <source>
        <dbReference type="Proteomes" id="UP000183417"/>
    </source>
</evidence>
<dbReference type="InterPro" id="IPR032623">
    <property type="entry name" value="FecR_N"/>
</dbReference>
<feature type="domain" description="FecR N-terminal" evidence="2">
    <location>
        <begin position="17"/>
        <end position="58"/>
    </location>
</feature>
<dbReference type="PANTHER" id="PTHR30273:SF2">
    <property type="entry name" value="PROTEIN FECR"/>
    <property type="match status" value="1"/>
</dbReference>
<dbReference type="Pfam" id="PF04773">
    <property type="entry name" value="FecR"/>
    <property type="match status" value="1"/>
</dbReference>
<dbReference type="PANTHER" id="PTHR30273">
    <property type="entry name" value="PERIPLASMIC SIGNAL SENSOR AND SIGMA FACTOR ACTIVATOR FECR-RELATED"/>
    <property type="match status" value="1"/>
</dbReference>
<evidence type="ECO:0000259" key="1">
    <source>
        <dbReference type="Pfam" id="PF04773"/>
    </source>
</evidence>
<sequence length="327" mass="34702">MQAFPSASSPISAEVARQAVQWWLQLNSGQAQARQHDGLQRWRAASPEHEAAWQRIESMGSQMAGIPMPLARAALAAPGSAGRRRAVQALAVLLVSGAGSAAVVRSQAWRGWTADQVAAVGEQRRLPLPDGGSVVLNTGSALNLRYGAAERVLELVRGEILVQTAPDSLHRPFIVQTAMGAVQALGTRFTVREREPGIEVGVLQGAVQLRPAHALHAAQRINAGEQGTFTAQQAVHSGALDTAASAWAEGMLVASRMRLEDFLAELGRYRRGRLGCDPAVAGLHVSGAYPLADTDRVLAALTSSLPVEIHSFSRYWVMVRPAGAGKA</sequence>
<dbReference type="Gene3D" id="2.60.120.1440">
    <property type="match status" value="1"/>
</dbReference>
<protein>
    <submittedName>
        <fullName evidence="3">FecR family protein</fullName>
    </submittedName>
</protein>
<evidence type="ECO:0000313" key="3">
    <source>
        <dbReference type="EMBL" id="SDZ50647.1"/>
    </source>
</evidence>
<dbReference type="InterPro" id="IPR006860">
    <property type="entry name" value="FecR"/>
</dbReference>
<dbReference type="Pfam" id="PF16220">
    <property type="entry name" value="DUF4880"/>
    <property type="match status" value="1"/>
</dbReference>
<name>A0A1H3TKY2_9BURK</name>
<dbReference type="RefSeq" id="WP_074923606.1">
    <property type="nucleotide sequence ID" value="NZ_CP141274.1"/>
</dbReference>
<accession>A0A1H3TKY2</accession>
<feature type="domain" description="FecR protein" evidence="1">
    <location>
        <begin position="118"/>
        <end position="208"/>
    </location>
</feature>
<dbReference type="GeneID" id="94692941"/>
<organism evidence="3 4">
    <name type="scientific">Delftia lacustris</name>
    <dbReference type="NCBI Taxonomy" id="558537"/>
    <lineage>
        <taxon>Bacteria</taxon>
        <taxon>Pseudomonadati</taxon>
        <taxon>Pseudomonadota</taxon>
        <taxon>Betaproteobacteria</taxon>
        <taxon>Burkholderiales</taxon>
        <taxon>Comamonadaceae</taxon>
        <taxon>Delftia</taxon>
    </lineage>
</organism>
<dbReference type="PIRSF" id="PIRSF018266">
    <property type="entry name" value="FecR"/>
    <property type="match status" value="1"/>
</dbReference>
<dbReference type="AlphaFoldDB" id="A0A1H3TKY2"/>
<dbReference type="EMBL" id="FNPE01000030">
    <property type="protein sequence ID" value="SDZ50647.1"/>
    <property type="molecule type" value="Genomic_DNA"/>
</dbReference>